<evidence type="ECO:0000259" key="6">
    <source>
        <dbReference type="PROSITE" id="PS50893"/>
    </source>
</evidence>
<dbReference type="InterPro" id="IPR019864">
    <property type="entry name" value="Motility-assoc_ABC_GldA"/>
</dbReference>
<evidence type="ECO:0000256" key="4">
    <source>
        <dbReference type="ARBA" id="ARBA00022741"/>
    </source>
</evidence>
<protein>
    <submittedName>
        <fullName evidence="7">Gliding motility-associated ABC transporter ATP-binding subunit GldA</fullName>
    </submittedName>
</protein>
<evidence type="ECO:0000313" key="8">
    <source>
        <dbReference type="Proteomes" id="UP000075583"/>
    </source>
</evidence>
<evidence type="ECO:0000256" key="3">
    <source>
        <dbReference type="ARBA" id="ARBA00022458"/>
    </source>
</evidence>
<proteinExistence type="inferred from homology"/>
<dbReference type="AlphaFoldDB" id="A0A150WXP7"/>
<sequence length="308" mass="34626">MSIQVKQLTKVYGQQKAVDGISFEVNKGDILGFLGPNGAGKSTTMKIATGYLPPSEGEVIVNGFDIVKESKKARAIIGYLPEHNPLYLDMFVHEYLAFIASLHQIKGEKRKQRIAEMIRLCGLTREQNKKISSLSKGYRQRVGLAQALLHDPEVLILDEPTTGLDPNQLAEIRGLIKQISKDKTVILSTHIMQEVKALCNRVVIINQGRIVANDSVAHLTSGVKQVLYVELSKPVDLKAISEIKDFQFKDLGAGKYQVTSKVNKYIRERFFKLASERNWVILEMQLIEQDLEQIFYDLTNQQSNVGDL</sequence>
<dbReference type="Pfam" id="PF00005">
    <property type="entry name" value="ABC_tran"/>
    <property type="match status" value="1"/>
</dbReference>
<dbReference type="SMART" id="SM00382">
    <property type="entry name" value="AAA"/>
    <property type="match status" value="1"/>
</dbReference>
<comment type="caution">
    <text evidence="7">The sequence shown here is derived from an EMBL/GenBank/DDBJ whole genome shotgun (WGS) entry which is preliminary data.</text>
</comment>
<dbReference type="Gene3D" id="3.40.50.300">
    <property type="entry name" value="P-loop containing nucleotide triphosphate hydrolases"/>
    <property type="match status" value="1"/>
</dbReference>
<dbReference type="EMBL" id="LQZQ01000051">
    <property type="protein sequence ID" value="KYG71260.1"/>
    <property type="molecule type" value="Genomic_DNA"/>
</dbReference>
<gene>
    <name evidence="7" type="ORF">MB14_10785</name>
</gene>
<keyword evidence="4" id="KW-0547">Nucleotide-binding</keyword>
<feature type="domain" description="ABC transporter" evidence="6">
    <location>
        <begin position="3"/>
        <end position="232"/>
    </location>
</feature>
<dbReference type="CDD" id="cd03230">
    <property type="entry name" value="ABC_DR_subfamily_A"/>
    <property type="match status" value="1"/>
</dbReference>
<dbReference type="InterPro" id="IPR003593">
    <property type="entry name" value="AAA+_ATPase"/>
</dbReference>
<dbReference type="STRING" id="279360.MB14_10785"/>
<dbReference type="GO" id="GO:0016887">
    <property type="term" value="F:ATP hydrolysis activity"/>
    <property type="evidence" value="ECO:0007669"/>
    <property type="project" value="InterPro"/>
</dbReference>
<keyword evidence="3" id="KW-0536">Nodulation</keyword>
<evidence type="ECO:0000313" key="7">
    <source>
        <dbReference type="EMBL" id="KYG71260.1"/>
    </source>
</evidence>
<evidence type="ECO:0000256" key="5">
    <source>
        <dbReference type="ARBA" id="ARBA00022840"/>
    </source>
</evidence>
<dbReference type="RefSeq" id="WP_062593872.1">
    <property type="nucleotide sequence ID" value="NZ_LQZQ01000051.1"/>
</dbReference>
<dbReference type="Proteomes" id="UP000075583">
    <property type="component" value="Unassembled WGS sequence"/>
</dbReference>
<accession>A0A150WXP7</accession>
<dbReference type="SUPFAM" id="SSF52540">
    <property type="entry name" value="P-loop containing nucleoside triphosphate hydrolases"/>
    <property type="match status" value="1"/>
</dbReference>
<dbReference type="GO" id="GO:0005524">
    <property type="term" value="F:ATP binding"/>
    <property type="evidence" value="ECO:0007669"/>
    <property type="project" value="UniProtKB-KW"/>
</dbReference>
<dbReference type="PROSITE" id="PS50893">
    <property type="entry name" value="ABC_TRANSPORTER_2"/>
    <property type="match status" value="1"/>
</dbReference>
<dbReference type="OrthoDB" id="977540at2"/>
<dbReference type="NCBIfam" id="TIGR03522">
    <property type="entry name" value="GldA_ABC_ATP"/>
    <property type="match status" value="1"/>
</dbReference>
<reference evidence="7" key="1">
    <citation type="submission" date="2016-01" db="EMBL/GenBank/DDBJ databases">
        <title>Genome sequencing of Roseivirga ehrenbergii KMM 6017.</title>
        <authorList>
            <person name="Selvaratnam C."/>
            <person name="Thevarajoo S."/>
            <person name="Goh K.M."/>
            <person name="Ee R."/>
            <person name="Chan K.-G."/>
            <person name="Chong C.S."/>
        </authorList>
    </citation>
    <scope>NUCLEOTIDE SEQUENCE [LARGE SCALE GENOMIC DNA]</scope>
    <source>
        <strain evidence="7">KMM 6017</strain>
    </source>
</reference>
<organism evidence="7 8">
    <name type="scientific">Roseivirga ehrenbergii (strain DSM 102268 / JCM 13514 / KCTC 12282 / NCIMB 14502 / KMM 6017)</name>
    <dbReference type="NCBI Taxonomy" id="279360"/>
    <lineage>
        <taxon>Bacteria</taxon>
        <taxon>Pseudomonadati</taxon>
        <taxon>Bacteroidota</taxon>
        <taxon>Cytophagia</taxon>
        <taxon>Cytophagales</taxon>
        <taxon>Roseivirgaceae</taxon>
        <taxon>Roseivirga</taxon>
    </lineage>
</organism>
<name>A0A150WXP7_ROSEK</name>
<evidence type="ECO:0000256" key="2">
    <source>
        <dbReference type="ARBA" id="ARBA00022448"/>
    </source>
</evidence>
<evidence type="ECO:0000256" key="1">
    <source>
        <dbReference type="ARBA" id="ARBA00005417"/>
    </source>
</evidence>
<keyword evidence="5 7" id="KW-0067">ATP-binding</keyword>
<dbReference type="InterPro" id="IPR027417">
    <property type="entry name" value="P-loop_NTPase"/>
</dbReference>
<keyword evidence="8" id="KW-1185">Reference proteome</keyword>
<keyword evidence="2" id="KW-0813">Transport</keyword>
<dbReference type="PANTHER" id="PTHR42711:SF5">
    <property type="entry name" value="ABC TRANSPORTER ATP-BINDING PROTEIN NATA"/>
    <property type="match status" value="1"/>
</dbReference>
<dbReference type="InterPro" id="IPR003439">
    <property type="entry name" value="ABC_transporter-like_ATP-bd"/>
</dbReference>
<dbReference type="InterPro" id="IPR050763">
    <property type="entry name" value="ABC_transporter_ATP-binding"/>
</dbReference>
<dbReference type="PANTHER" id="PTHR42711">
    <property type="entry name" value="ABC TRANSPORTER ATP-BINDING PROTEIN"/>
    <property type="match status" value="1"/>
</dbReference>
<comment type="similarity">
    <text evidence="1">Belongs to the ABC transporter superfamily.</text>
</comment>